<feature type="transmembrane region" description="Helical" evidence="1">
    <location>
        <begin position="55"/>
        <end position="78"/>
    </location>
</feature>
<gene>
    <name evidence="2" type="ORF">D2E22_0268</name>
</gene>
<name>A0A430FAD8_9BIFI</name>
<sequence>MTFDLTDWWPVQMVGGSSWGDLVFIIIPFCAAIITPFFLVKHIRNSDTAWVRNHHVVVSVLLFVGCGILALQIGRVILNQPAATRQTTTLGVYITEKAEAYTPTLTDVECETPVVDHKYEFLKQDGRYLCTWRFDGKPVKGSVRIAGPKANGWSSTPPTATLVDSHGDVWCPVEWETSNGCEPVSKPPEAS</sequence>
<organism evidence="2 3">
    <name type="scientific">Bifidobacterium castoris</name>
    <dbReference type="NCBI Taxonomy" id="2306972"/>
    <lineage>
        <taxon>Bacteria</taxon>
        <taxon>Bacillati</taxon>
        <taxon>Actinomycetota</taxon>
        <taxon>Actinomycetes</taxon>
        <taxon>Bifidobacteriales</taxon>
        <taxon>Bifidobacteriaceae</taxon>
        <taxon>Bifidobacterium</taxon>
    </lineage>
</organism>
<comment type="caution">
    <text evidence="2">The sequence shown here is derived from an EMBL/GenBank/DDBJ whole genome shotgun (WGS) entry which is preliminary data.</text>
</comment>
<evidence type="ECO:0000313" key="2">
    <source>
        <dbReference type="EMBL" id="RSX49807.1"/>
    </source>
</evidence>
<reference evidence="2 3" key="1">
    <citation type="submission" date="2018-09" db="EMBL/GenBank/DDBJ databases">
        <title>Characterization of the phylogenetic diversity of five novel species belonging to the genus Bifidobacterium.</title>
        <authorList>
            <person name="Lugli G.A."/>
            <person name="Duranti S."/>
            <person name="Milani C."/>
        </authorList>
    </citation>
    <scope>NUCLEOTIDE SEQUENCE [LARGE SCALE GENOMIC DNA]</scope>
    <source>
        <strain evidence="2 3">2020B</strain>
    </source>
</reference>
<dbReference type="EMBL" id="QXGI01000001">
    <property type="protein sequence ID" value="RSX49807.1"/>
    <property type="molecule type" value="Genomic_DNA"/>
</dbReference>
<dbReference type="Proteomes" id="UP000288052">
    <property type="component" value="Unassembled WGS sequence"/>
</dbReference>
<dbReference type="AlphaFoldDB" id="A0A430FAD8"/>
<evidence type="ECO:0000256" key="1">
    <source>
        <dbReference type="SAM" id="Phobius"/>
    </source>
</evidence>
<keyword evidence="1" id="KW-0472">Membrane</keyword>
<keyword evidence="1" id="KW-0812">Transmembrane</keyword>
<feature type="transmembrane region" description="Helical" evidence="1">
    <location>
        <begin position="22"/>
        <end position="43"/>
    </location>
</feature>
<keyword evidence="1" id="KW-1133">Transmembrane helix</keyword>
<dbReference type="RefSeq" id="WP_126031319.1">
    <property type="nucleotide sequence ID" value="NZ_QXGI01000001.1"/>
</dbReference>
<evidence type="ECO:0000313" key="3">
    <source>
        <dbReference type="Proteomes" id="UP000288052"/>
    </source>
</evidence>
<protein>
    <submittedName>
        <fullName evidence="2">Uncharacterized protein</fullName>
    </submittedName>
</protein>
<keyword evidence="3" id="KW-1185">Reference proteome</keyword>
<accession>A0A430FAD8</accession>
<proteinExistence type="predicted"/>